<accession>A0A127M585</accession>
<name>A0A127M585_9GAMM</name>
<dbReference type="Proteomes" id="UP000074119">
    <property type="component" value="Chromosome"/>
</dbReference>
<evidence type="ECO:0000256" key="1">
    <source>
        <dbReference type="SAM" id="SignalP"/>
    </source>
</evidence>
<dbReference type="STRING" id="1470434.AZF00_08790"/>
<feature type="signal peptide" evidence="1">
    <location>
        <begin position="1"/>
        <end position="23"/>
    </location>
</feature>
<organism evidence="2 3">
    <name type="scientific">Zhongshania aliphaticivorans</name>
    <dbReference type="NCBI Taxonomy" id="1470434"/>
    <lineage>
        <taxon>Bacteria</taxon>
        <taxon>Pseudomonadati</taxon>
        <taxon>Pseudomonadota</taxon>
        <taxon>Gammaproteobacteria</taxon>
        <taxon>Cellvibrionales</taxon>
        <taxon>Spongiibacteraceae</taxon>
        <taxon>Zhongshania</taxon>
    </lineage>
</organism>
<evidence type="ECO:0008006" key="4">
    <source>
        <dbReference type="Google" id="ProtNLM"/>
    </source>
</evidence>
<evidence type="ECO:0000313" key="2">
    <source>
        <dbReference type="EMBL" id="AMO68392.1"/>
    </source>
</evidence>
<keyword evidence="1" id="KW-0732">Signal</keyword>
<gene>
    <name evidence="2" type="ORF">AZF00_08790</name>
</gene>
<dbReference type="AlphaFoldDB" id="A0A127M585"/>
<evidence type="ECO:0000313" key="3">
    <source>
        <dbReference type="Proteomes" id="UP000074119"/>
    </source>
</evidence>
<proteinExistence type="predicted"/>
<sequence length="570" mass="63905">MLTNKLWHALCYFTLLSSYTAYASEIAEKESIGSCDQSDTERHSELTDVNFKATGIDYGSATVGKIDIDASPIFDENNPDENNWAFRLVNRLHVKTKAGVIKDDLLFKPGDNLQDVSISASERTLNTRRYLTNAKISTAPPCNGVSNVTVSTRDVWTLKPKLSLSRSGGNNNSSAGFEDSNFFGTGKSVSIMRFNNDQRSGQVYSYYDPNTGAYKSALKLRYSENSDGIEKKFQLYRDFLDISTDWSGGIFYGDKSEVASVYDLGKKVFNYEQQSKSASVFYGRRLDSASVDNEYARRIVFGVTSSAETFTPDTIVPNSSFYLPTDRDENIAWIEYQKEIDDYISTTNIKQINRPEYFNLGGKFTARLGYSNSNISSDFNAYLLDIEDSYAYKLKDNHLIIGSTKLTGRYTDSGLLNSAIEGDVSYYWKNMERGQFFAKLSGLKGYNLYQDTIIELGGDTGLRGYPSHYQSGDKSLLFTMEQHFFGNTEWLSLFYAGAAVFFDAGSAWGTTSNSPDWVKDVGVGLRFSGTRNGSREEGEHNVLHMDIVAPLDGKSDISSYQLRVKTEKRF</sequence>
<dbReference type="KEGG" id="zal:AZF00_08790"/>
<feature type="chain" id="PRO_5007275049" description="Bacterial surface antigen (D15) domain-containing protein" evidence="1">
    <location>
        <begin position="24"/>
        <end position="570"/>
    </location>
</feature>
<protein>
    <recommendedName>
        <fullName evidence="4">Bacterial surface antigen (D15) domain-containing protein</fullName>
    </recommendedName>
</protein>
<dbReference type="RefSeq" id="WP_008251058.1">
    <property type="nucleotide sequence ID" value="NZ_CP014544.1"/>
</dbReference>
<dbReference type="EMBL" id="CP014544">
    <property type="protein sequence ID" value="AMO68392.1"/>
    <property type="molecule type" value="Genomic_DNA"/>
</dbReference>
<reference evidence="2 3" key="1">
    <citation type="submission" date="2015-12" db="EMBL/GenBank/DDBJ databases">
        <authorList>
            <person name="Shamseldin A."/>
            <person name="Moawad H."/>
            <person name="Abd El-Rahim W.M."/>
            <person name="Sadowsky M.J."/>
        </authorList>
    </citation>
    <scope>NUCLEOTIDE SEQUENCE [LARGE SCALE GENOMIC DNA]</scope>
    <source>
        <strain evidence="2 3">SM2</strain>
    </source>
</reference>